<keyword evidence="7 8" id="KW-0472">Membrane</keyword>
<feature type="transmembrane region" description="Helical" evidence="8">
    <location>
        <begin position="94"/>
        <end position="111"/>
    </location>
</feature>
<name>A0A0C2CRX9_9BACT</name>
<keyword evidence="5 8" id="KW-0812">Transmembrane</keyword>
<dbReference type="Pfam" id="PF04066">
    <property type="entry name" value="MrpF_PhaF"/>
    <property type="match status" value="1"/>
</dbReference>
<dbReference type="PANTHER" id="PTHR34702">
    <property type="entry name" value="NA(+)/H(+) ANTIPORTER SUBUNIT F1"/>
    <property type="match status" value="1"/>
</dbReference>
<reference evidence="9 10" key="1">
    <citation type="submission" date="2014-12" db="EMBL/GenBank/DDBJ databases">
        <title>Genome assembly of Enhygromyxa salina DSM 15201.</title>
        <authorList>
            <person name="Sharma G."/>
            <person name="Subramanian S."/>
        </authorList>
    </citation>
    <scope>NUCLEOTIDE SEQUENCE [LARGE SCALE GENOMIC DNA]</scope>
    <source>
        <strain evidence="9 10">DSM 15201</strain>
    </source>
</reference>
<dbReference type="GO" id="GO:0015385">
    <property type="term" value="F:sodium:proton antiporter activity"/>
    <property type="evidence" value="ECO:0007669"/>
    <property type="project" value="TreeGrafter"/>
</dbReference>
<organism evidence="9 10">
    <name type="scientific">Enhygromyxa salina</name>
    <dbReference type="NCBI Taxonomy" id="215803"/>
    <lineage>
        <taxon>Bacteria</taxon>
        <taxon>Pseudomonadati</taxon>
        <taxon>Myxococcota</taxon>
        <taxon>Polyangia</taxon>
        <taxon>Nannocystales</taxon>
        <taxon>Nannocystaceae</taxon>
        <taxon>Enhygromyxa</taxon>
    </lineage>
</organism>
<evidence type="ECO:0000256" key="7">
    <source>
        <dbReference type="ARBA" id="ARBA00023136"/>
    </source>
</evidence>
<evidence type="ECO:0000256" key="1">
    <source>
        <dbReference type="ARBA" id="ARBA00004651"/>
    </source>
</evidence>
<comment type="caution">
    <text evidence="9">The sequence shown here is derived from an EMBL/GenBank/DDBJ whole genome shotgun (WGS) entry which is preliminary data.</text>
</comment>
<dbReference type="EMBL" id="JMCC02000133">
    <property type="protein sequence ID" value="KIG12405.1"/>
    <property type="molecule type" value="Genomic_DNA"/>
</dbReference>
<sequence length="117" mass="12438">MMGHVMGHVMGPGLAVASVGSSGHSPTSYVVLATCLVLLTGAVLLLIRALRGPTVFDRILAVNAMGTKTVVLVACIAFLDMPRGNPSFFLDTSIVYALINFVATIAILKYIQYRRLS</sequence>
<accession>A0A0C2CRX9</accession>
<feature type="transmembrane region" description="Helical" evidence="8">
    <location>
        <begin position="59"/>
        <end position="79"/>
    </location>
</feature>
<dbReference type="Proteomes" id="UP000031599">
    <property type="component" value="Unassembled WGS sequence"/>
</dbReference>
<dbReference type="InterPro" id="IPR007208">
    <property type="entry name" value="MrpF/PhaF-like"/>
</dbReference>
<dbReference type="PANTHER" id="PTHR34702:SF1">
    <property type="entry name" value="NA(+)_H(+) ANTIPORTER SUBUNIT F"/>
    <property type="match status" value="1"/>
</dbReference>
<keyword evidence="6 8" id="KW-1133">Transmembrane helix</keyword>
<evidence type="ECO:0000256" key="3">
    <source>
        <dbReference type="ARBA" id="ARBA00022448"/>
    </source>
</evidence>
<dbReference type="GO" id="GO:0005886">
    <property type="term" value="C:plasma membrane"/>
    <property type="evidence" value="ECO:0007669"/>
    <property type="project" value="UniProtKB-SubCell"/>
</dbReference>
<comment type="subcellular location">
    <subcellularLocation>
        <location evidence="1">Cell membrane</location>
        <topology evidence="1">Multi-pass membrane protein</topology>
    </subcellularLocation>
</comment>
<evidence type="ECO:0000313" key="9">
    <source>
        <dbReference type="EMBL" id="KIG12405.1"/>
    </source>
</evidence>
<comment type="similarity">
    <text evidence="2">Belongs to the CPA3 antiporters (TC 2.A.63) subunit F family.</text>
</comment>
<keyword evidence="4" id="KW-1003">Cell membrane</keyword>
<keyword evidence="3" id="KW-0813">Transport</keyword>
<evidence type="ECO:0000256" key="4">
    <source>
        <dbReference type="ARBA" id="ARBA00022475"/>
    </source>
</evidence>
<proteinExistence type="inferred from homology"/>
<evidence type="ECO:0000256" key="2">
    <source>
        <dbReference type="ARBA" id="ARBA00009212"/>
    </source>
</evidence>
<feature type="transmembrane region" description="Helical" evidence="8">
    <location>
        <begin position="29"/>
        <end position="47"/>
    </location>
</feature>
<evidence type="ECO:0000313" key="10">
    <source>
        <dbReference type="Proteomes" id="UP000031599"/>
    </source>
</evidence>
<evidence type="ECO:0000256" key="8">
    <source>
        <dbReference type="SAM" id="Phobius"/>
    </source>
</evidence>
<dbReference type="AlphaFoldDB" id="A0A0C2CRX9"/>
<protein>
    <submittedName>
        <fullName evidence="9">Cation transporter</fullName>
    </submittedName>
</protein>
<evidence type="ECO:0000256" key="5">
    <source>
        <dbReference type="ARBA" id="ARBA00022692"/>
    </source>
</evidence>
<gene>
    <name evidence="9" type="ORF">DB30_01527</name>
</gene>
<evidence type="ECO:0000256" key="6">
    <source>
        <dbReference type="ARBA" id="ARBA00022989"/>
    </source>
</evidence>